<dbReference type="OrthoDB" id="2418406at2759"/>
<organism evidence="1 2">
    <name type="scientific">Gigaspora margarita</name>
    <dbReference type="NCBI Taxonomy" id="4874"/>
    <lineage>
        <taxon>Eukaryota</taxon>
        <taxon>Fungi</taxon>
        <taxon>Fungi incertae sedis</taxon>
        <taxon>Mucoromycota</taxon>
        <taxon>Glomeromycotina</taxon>
        <taxon>Glomeromycetes</taxon>
        <taxon>Diversisporales</taxon>
        <taxon>Gigasporaceae</taxon>
        <taxon>Gigaspora</taxon>
    </lineage>
</organism>
<sequence length="616" mass="71604">MATSSNEAQPAKRQRLENDDKKSICWKYFEPFKVPKEHGTTTKCIIPGCTTKYIWRGSTTNHVGHLKTKHGIIKDSISLTSNDVSEPETNLVGHLKTKHYIINSSTPLISTGSFESEIYLRLIDFIVSSGAFNIVDNLPTSNILKEQINNAYNHSFHQLKSKAQQEKTTIISINKTITATRFDKSHVIITCCWLTENFEFHKILLLAKEWYSHINENEDLSGDIIKALEKWELTNVKFYIYDNIGYVDFFGRLYNRDKKKYRNLIPNVLKRRKNEEKDYFDDLGYLIHSSLEKWTRENVNTQGMYDIIKVIRNAVIHIYDVVNFLKNINVQQEIENMKKLFSDATNKDIRNAEENRTCSNSRCTYHKIAFLKLMEEPFIRLVSKYNSYNNAFIREQGKRYSELMLDSLPFNIFSIFSILLQVFKPLVHTTCGHNFNMTAEEYMDLVDKIVMNADNMLRDLSSSDDLEYKTIKSLLISIPSYNGLLIEQLALFLDQRSKQDKISGVIKKFARKECQAHYLKNFFSDNLNESIRAANKELESYITRPTLSLDGNINPYEWWKGSKQFLPGFAALARECLPTLTADKEDLIKNLDKPLKIDDKDMAEKIAFLQYNKVIQ</sequence>
<dbReference type="Proteomes" id="UP000439903">
    <property type="component" value="Unassembled WGS sequence"/>
</dbReference>
<keyword evidence="2" id="KW-1185">Reference proteome</keyword>
<evidence type="ECO:0000313" key="1">
    <source>
        <dbReference type="EMBL" id="KAF0528699.1"/>
    </source>
</evidence>
<comment type="caution">
    <text evidence="1">The sequence shown here is derived from an EMBL/GenBank/DDBJ whole genome shotgun (WGS) entry which is preliminary data.</text>
</comment>
<proteinExistence type="predicted"/>
<accession>A0A8H4ASK8</accession>
<name>A0A8H4ASK8_GIGMA</name>
<protein>
    <recommendedName>
        <fullName evidence="3">BED-type domain-containing protein</fullName>
    </recommendedName>
</protein>
<reference evidence="1 2" key="1">
    <citation type="journal article" date="2019" name="Environ. Microbiol.">
        <title>At the nexus of three kingdoms: the genome of the mycorrhizal fungus Gigaspora margarita provides insights into plant, endobacterial and fungal interactions.</title>
        <authorList>
            <person name="Venice F."/>
            <person name="Ghignone S."/>
            <person name="Salvioli di Fossalunga A."/>
            <person name="Amselem J."/>
            <person name="Novero M."/>
            <person name="Xianan X."/>
            <person name="Sedzielewska Toro K."/>
            <person name="Morin E."/>
            <person name="Lipzen A."/>
            <person name="Grigoriev I.V."/>
            <person name="Henrissat B."/>
            <person name="Martin F.M."/>
            <person name="Bonfante P."/>
        </authorList>
    </citation>
    <scope>NUCLEOTIDE SEQUENCE [LARGE SCALE GENOMIC DNA]</scope>
    <source>
        <strain evidence="1 2">BEG34</strain>
    </source>
</reference>
<dbReference type="AlphaFoldDB" id="A0A8H4ASK8"/>
<gene>
    <name evidence="1" type="ORF">F8M41_013000</name>
</gene>
<evidence type="ECO:0000313" key="2">
    <source>
        <dbReference type="Proteomes" id="UP000439903"/>
    </source>
</evidence>
<evidence type="ECO:0008006" key="3">
    <source>
        <dbReference type="Google" id="ProtNLM"/>
    </source>
</evidence>
<dbReference type="EMBL" id="WTPW01000265">
    <property type="protein sequence ID" value="KAF0528699.1"/>
    <property type="molecule type" value="Genomic_DNA"/>
</dbReference>